<evidence type="ECO:0000313" key="1">
    <source>
        <dbReference type="EMBL" id="MDG5754993.1"/>
    </source>
</evidence>
<dbReference type="RefSeq" id="WP_124565868.1">
    <property type="nucleotide sequence ID" value="NZ_JARRRY010000015.1"/>
</dbReference>
<dbReference type="EMBL" id="JARULN010000016">
    <property type="protein sequence ID" value="MDG5754993.1"/>
    <property type="molecule type" value="Genomic_DNA"/>
</dbReference>
<organism evidence="1 2">
    <name type="scientific">Ectobacillus antri</name>
    <dbReference type="NCBI Taxonomy" id="2486280"/>
    <lineage>
        <taxon>Bacteria</taxon>
        <taxon>Bacillati</taxon>
        <taxon>Bacillota</taxon>
        <taxon>Bacilli</taxon>
        <taxon>Bacillales</taxon>
        <taxon>Bacillaceae</taxon>
        <taxon>Ectobacillus</taxon>
    </lineage>
</organism>
<proteinExistence type="predicted"/>
<evidence type="ECO:0008006" key="3">
    <source>
        <dbReference type="Google" id="ProtNLM"/>
    </source>
</evidence>
<dbReference type="Proteomes" id="UP001218246">
    <property type="component" value="Unassembled WGS sequence"/>
</dbReference>
<sequence length="67" mass="8474">MKYQIYTKNGTMITQFESDWVFKEHEQIFMQFEYEKRNFHIIRITHDLYSSTEHIVRLYCQEKKVYE</sequence>
<keyword evidence="2" id="KW-1185">Reference proteome</keyword>
<reference evidence="1 2" key="1">
    <citation type="submission" date="2023-04" db="EMBL/GenBank/DDBJ databases">
        <title>Ectobacillus antri isolated from activated sludge.</title>
        <authorList>
            <person name="Yan P."/>
            <person name="Liu X."/>
        </authorList>
    </citation>
    <scope>NUCLEOTIDE SEQUENCE [LARGE SCALE GENOMIC DNA]</scope>
    <source>
        <strain evidence="1 2">C18H</strain>
    </source>
</reference>
<gene>
    <name evidence="1" type="ORF">P6P90_13600</name>
</gene>
<comment type="caution">
    <text evidence="1">The sequence shown here is derived from an EMBL/GenBank/DDBJ whole genome shotgun (WGS) entry which is preliminary data.</text>
</comment>
<protein>
    <recommendedName>
        <fullName evidence="3">DUF2187 domain-containing protein</fullName>
    </recommendedName>
</protein>
<evidence type="ECO:0000313" key="2">
    <source>
        <dbReference type="Proteomes" id="UP001218246"/>
    </source>
</evidence>
<accession>A0ABT6H6W8</accession>
<name>A0ABT6H6W8_9BACI</name>